<dbReference type="InterPro" id="IPR027417">
    <property type="entry name" value="P-loop_NTPase"/>
</dbReference>
<dbReference type="Pfam" id="PF08477">
    <property type="entry name" value="Roc"/>
    <property type="match status" value="1"/>
</dbReference>
<reference evidence="2" key="1">
    <citation type="submission" date="2023-01" db="EMBL/GenBank/DDBJ databases">
        <title>Key to firefly adult light organ development and bioluminescence: homeobox transcription factors regulate luciferase expression and transportation to peroxisome.</title>
        <authorList>
            <person name="Fu X."/>
        </authorList>
    </citation>
    <scope>NUCLEOTIDE SEQUENCE [LARGE SCALE GENOMIC DNA]</scope>
</reference>
<proteinExistence type="predicted"/>
<evidence type="ECO:0008006" key="3">
    <source>
        <dbReference type="Google" id="ProtNLM"/>
    </source>
</evidence>
<comment type="caution">
    <text evidence="1">The sequence shown here is derived from an EMBL/GenBank/DDBJ whole genome shotgun (WGS) entry which is preliminary data.</text>
</comment>
<dbReference type="EMBL" id="JARPUR010000006">
    <property type="protein sequence ID" value="KAK4873806.1"/>
    <property type="molecule type" value="Genomic_DNA"/>
</dbReference>
<sequence length="174" mass="19599">MPQHKVRILLIGPVNSGKSKLANFLCDLDLALPDSIKSTKGLRILEFEIPDVEISGSKTDVDVELWDASGDDMYSSYWPVFRKHTDGVVFVYSQEDDYGVRKLDLMYNYFVTQPNLSPRACLACAMQSDEVYAKLSSTFSKVSKIVVNLDAQGEKAKQDFNKYILSVINTIFPK</sequence>
<accession>A0AAN7P1Z3</accession>
<keyword evidence="2" id="KW-1185">Reference proteome</keyword>
<evidence type="ECO:0000313" key="2">
    <source>
        <dbReference type="Proteomes" id="UP001353858"/>
    </source>
</evidence>
<dbReference type="Gene3D" id="3.40.50.300">
    <property type="entry name" value="P-loop containing nucleotide triphosphate hydrolases"/>
    <property type="match status" value="1"/>
</dbReference>
<dbReference type="AlphaFoldDB" id="A0AAN7P1Z3"/>
<name>A0AAN7P1Z3_9COLE</name>
<organism evidence="1 2">
    <name type="scientific">Aquatica leii</name>
    <dbReference type="NCBI Taxonomy" id="1421715"/>
    <lineage>
        <taxon>Eukaryota</taxon>
        <taxon>Metazoa</taxon>
        <taxon>Ecdysozoa</taxon>
        <taxon>Arthropoda</taxon>
        <taxon>Hexapoda</taxon>
        <taxon>Insecta</taxon>
        <taxon>Pterygota</taxon>
        <taxon>Neoptera</taxon>
        <taxon>Endopterygota</taxon>
        <taxon>Coleoptera</taxon>
        <taxon>Polyphaga</taxon>
        <taxon>Elateriformia</taxon>
        <taxon>Elateroidea</taxon>
        <taxon>Lampyridae</taxon>
        <taxon>Luciolinae</taxon>
        <taxon>Aquatica</taxon>
    </lineage>
</organism>
<dbReference type="Proteomes" id="UP001353858">
    <property type="component" value="Unassembled WGS sequence"/>
</dbReference>
<gene>
    <name evidence="1" type="ORF">RN001_013166</name>
</gene>
<protein>
    <recommendedName>
        <fullName evidence="3">Intraflagellar transport protein 22 homolog</fullName>
    </recommendedName>
</protein>
<dbReference type="SUPFAM" id="SSF52540">
    <property type="entry name" value="P-loop containing nucleoside triphosphate hydrolases"/>
    <property type="match status" value="1"/>
</dbReference>
<evidence type="ECO:0000313" key="1">
    <source>
        <dbReference type="EMBL" id="KAK4873806.1"/>
    </source>
</evidence>